<evidence type="ECO:0000256" key="1">
    <source>
        <dbReference type="ARBA" id="ARBA00022475"/>
    </source>
</evidence>
<reference evidence="6 7" key="1">
    <citation type="submission" date="2018-11" db="EMBL/GenBank/DDBJ databases">
        <title>Genomic Encyclopedia of Type Strains, Phase IV (KMG-IV): sequencing the most valuable type-strain genomes for metagenomic binning, comparative biology and taxonomic classification.</title>
        <authorList>
            <person name="Goeker M."/>
        </authorList>
    </citation>
    <scope>NUCLEOTIDE SEQUENCE [LARGE SCALE GENOMIC DNA]</scope>
    <source>
        <strain evidence="6 7">DSM 21945</strain>
    </source>
</reference>
<dbReference type="InterPro" id="IPR012451">
    <property type="entry name" value="DUF1656"/>
</dbReference>
<organism evidence="6 7">
    <name type="scientific">Gallaecimonas pentaromativorans</name>
    <dbReference type="NCBI Taxonomy" id="584787"/>
    <lineage>
        <taxon>Bacteria</taxon>
        <taxon>Pseudomonadati</taxon>
        <taxon>Pseudomonadota</taxon>
        <taxon>Gammaproteobacteria</taxon>
        <taxon>Enterobacterales</taxon>
        <taxon>Gallaecimonadaceae</taxon>
        <taxon>Gallaecimonas</taxon>
    </lineage>
</organism>
<dbReference type="RefSeq" id="WP_050659027.1">
    <property type="nucleotide sequence ID" value="NZ_JBLXAC010000002.1"/>
</dbReference>
<keyword evidence="3 5" id="KW-1133">Transmembrane helix</keyword>
<evidence type="ECO:0000256" key="2">
    <source>
        <dbReference type="ARBA" id="ARBA00022692"/>
    </source>
</evidence>
<gene>
    <name evidence="6" type="ORF">EDC28_101543</name>
</gene>
<dbReference type="Proteomes" id="UP000268033">
    <property type="component" value="Unassembled WGS sequence"/>
</dbReference>
<comment type="caution">
    <text evidence="6">The sequence shown here is derived from an EMBL/GenBank/DDBJ whole genome shotgun (WGS) entry which is preliminary data.</text>
</comment>
<evidence type="ECO:0000256" key="4">
    <source>
        <dbReference type="ARBA" id="ARBA00023136"/>
    </source>
</evidence>
<evidence type="ECO:0000313" key="7">
    <source>
        <dbReference type="Proteomes" id="UP000268033"/>
    </source>
</evidence>
<protein>
    <submittedName>
        <fullName evidence="6">Uncharacterized protein DUF1656</fullName>
    </submittedName>
</protein>
<keyword evidence="7" id="KW-1185">Reference proteome</keyword>
<dbReference type="EMBL" id="RJUL01000001">
    <property type="protein sequence ID" value="ROQ30850.1"/>
    <property type="molecule type" value="Genomic_DNA"/>
</dbReference>
<keyword evidence="1" id="KW-1003">Cell membrane</keyword>
<dbReference type="Pfam" id="PF07869">
    <property type="entry name" value="DUF1656"/>
    <property type="match status" value="1"/>
</dbReference>
<name>A0A3N1PVS0_9GAMM</name>
<accession>A0A3N1PVS0</accession>
<proteinExistence type="predicted"/>
<feature type="transmembrane region" description="Helical" evidence="5">
    <location>
        <begin position="12"/>
        <end position="33"/>
    </location>
</feature>
<dbReference type="OrthoDB" id="6080293at2"/>
<evidence type="ECO:0000256" key="5">
    <source>
        <dbReference type="SAM" id="Phobius"/>
    </source>
</evidence>
<evidence type="ECO:0000256" key="3">
    <source>
        <dbReference type="ARBA" id="ARBA00022989"/>
    </source>
</evidence>
<feature type="transmembrane region" description="Helical" evidence="5">
    <location>
        <begin position="45"/>
        <end position="68"/>
    </location>
</feature>
<evidence type="ECO:0000313" key="6">
    <source>
        <dbReference type="EMBL" id="ROQ30850.1"/>
    </source>
</evidence>
<dbReference type="AlphaFoldDB" id="A0A3N1PVS0"/>
<sequence length="69" mass="7938">MLSDGFRETALEGLLLPSLMVIFLAVMALTWGLDRLVARLGLYDWIWHPSLFRVSLFILLFSGFALFIY</sequence>
<keyword evidence="2 5" id="KW-0812">Transmembrane</keyword>
<keyword evidence="4 5" id="KW-0472">Membrane</keyword>
<dbReference type="STRING" id="584787.GCA_001247655_03557"/>